<evidence type="ECO:0000313" key="2">
    <source>
        <dbReference type="Proteomes" id="UP000006873"/>
    </source>
</evidence>
<protein>
    <submittedName>
        <fullName evidence="1">Uncharacterized protein</fullName>
    </submittedName>
</protein>
<organism evidence="1 2">
    <name type="scientific">Eubacterium callanderi</name>
    <dbReference type="NCBI Taxonomy" id="53442"/>
    <lineage>
        <taxon>Bacteria</taxon>
        <taxon>Bacillati</taxon>
        <taxon>Bacillota</taxon>
        <taxon>Clostridia</taxon>
        <taxon>Eubacteriales</taxon>
        <taxon>Eubacteriaceae</taxon>
        <taxon>Eubacterium</taxon>
    </lineage>
</organism>
<dbReference type="EMBL" id="CP002273">
    <property type="protein sequence ID" value="ADO37440.1"/>
    <property type="molecule type" value="Genomic_DNA"/>
</dbReference>
<dbReference type="AlphaFoldDB" id="E3GN63"/>
<dbReference type="KEGG" id="elm:ELI_2458"/>
<sequence>MINTFTLSESLKIHTTIYQVSIAFIITLDYNFTQWLFTLSGG</sequence>
<dbReference type="HOGENOM" id="CLU_3251676_0_0_9"/>
<gene>
    <name evidence="1" type="ordered locus">ELI_2458</name>
</gene>
<evidence type="ECO:0000313" key="1">
    <source>
        <dbReference type="EMBL" id="ADO37440.1"/>
    </source>
</evidence>
<reference evidence="1 2" key="2">
    <citation type="journal article" date="2011" name="J. Bacteriol.">
        <title>Complete genome sequence of a carbon monoxide-utilizing acetogen, Eubacterium limosum KIST612.</title>
        <authorList>
            <person name="Roh H."/>
            <person name="Ko H.J."/>
            <person name="Kim D."/>
            <person name="Choi D.G."/>
            <person name="Park S."/>
            <person name="Kim S."/>
            <person name="Chang I.S."/>
            <person name="Choi I.G."/>
        </authorList>
    </citation>
    <scope>NUCLEOTIDE SEQUENCE [LARGE SCALE GENOMIC DNA]</scope>
    <source>
        <strain evidence="1 2">KIST612</strain>
    </source>
</reference>
<proteinExistence type="predicted"/>
<dbReference type="Proteomes" id="UP000006873">
    <property type="component" value="Chromosome"/>
</dbReference>
<accession>E3GN63</accession>
<reference key="1">
    <citation type="submission" date="2010-09" db="EMBL/GenBank/DDBJ databases">
        <authorList>
            <person name="Roh H."/>
            <person name="Ko H.-J."/>
            <person name="Kim D."/>
            <person name="Choi D.G."/>
            <person name="Park S."/>
            <person name="Kim S."/>
            <person name="Kim K.H."/>
            <person name="Chang I.S."/>
            <person name="Choi I.-G."/>
        </authorList>
    </citation>
    <scope>NUCLEOTIDE SEQUENCE</scope>
    <source>
        <strain>KIST612</strain>
    </source>
</reference>
<name>E3GN63_9FIRM</name>
<keyword evidence="2" id="KW-1185">Reference proteome</keyword>